<gene>
    <name evidence="2" type="ORF">METZ01_LOCUS605</name>
</gene>
<dbReference type="SUPFAM" id="SSF54637">
    <property type="entry name" value="Thioesterase/thiol ester dehydrase-isomerase"/>
    <property type="match status" value="1"/>
</dbReference>
<dbReference type="Gene3D" id="3.10.129.10">
    <property type="entry name" value="Hotdog Thioesterase"/>
    <property type="match status" value="1"/>
</dbReference>
<dbReference type="AlphaFoldDB" id="A0A381MZJ9"/>
<evidence type="ECO:0000313" key="2">
    <source>
        <dbReference type="EMBL" id="SUZ47751.1"/>
    </source>
</evidence>
<reference evidence="2" key="1">
    <citation type="submission" date="2018-05" db="EMBL/GenBank/DDBJ databases">
        <authorList>
            <person name="Lanie J.A."/>
            <person name="Ng W.-L."/>
            <person name="Kazmierczak K.M."/>
            <person name="Andrzejewski T.M."/>
            <person name="Davidsen T.M."/>
            <person name="Wayne K.J."/>
            <person name="Tettelin H."/>
            <person name="Glass J.I."/>
            <person name="Rusch D."/>
            <person name="Podicherti R."/>
            <person name="Tsui H.-C.T."/>
            <person name="Winkler M.E."/>
        </authorList>
    </citation>
    <scope>NUCLEOTIDE SEQUENCE</scope>
</reference>
<organism evidence="2">
    <name type="scientific">marine metagenome</name>
    <dbReference type="NCBI Taxonomy" id="408172"/>
    <lineage>
        <taxon>unclassified sequences</taxon>
        <taxon>metagenomes</taxon>
        <taxon>ecological metagenomes</taxon>
    </lineage>
</organism>
<name>A0A381MZJ9_9ZZZZ</name>
<evidence type="ECO:0000259" key="1">
    <source>
        <dbReference type="Pfam" id="PF03061"/>
    </source>
</evidence>
<protein>
    <recommendedName>
        <fullName evidence="1">Thioesterase domain-containing protein</fullName>
    </recommendedName>
</protein>
<proteinExistence type="predicted"/>
<dbReference type="EMBL" id="UINC01000033">
    <property type="protein sequence ID" value="SUZ47751.1"/>
    <property type="molecule type" value="Genomic_DNA"/>
</dbReference>
<accession>A0A381MZJ9</accession>
<dbReference type="InterPro" id="IPR029069">
    <property type="entry name" value="HotDog_dom_sf"/>
</dbReference>
<dbReference type="InterPro" id="IPR006683">
    <property type="entry name" value="Thioestr_dom"/>
</dbReference>
<sequence length="148" mass="16114">VTNSNDGRRPWAEDVPEGRLINPGHPAGDLLEAYDWTVLHRGVGELAVECHLPKGCLNPNGQLFGGFTGAYVDLVALYTSRTDSNAPTGFQSTINMRVDYFEPISEGIFHIGGRVLNRRGKNRLISVEISQNETLAVHGLVTLRDTGG</sequence>
<feature type="non-terminal residue" evidence="2">
    <location>
        <position position="1"/>
    </location>
</feature>
<dbReference type="Pfam" id="PF03061">
    <property type="entry name" value="4HBT"/>
    <property type="match status" value="1"/>
</dbReference>
<feature type="domain" description="Thioesterase" evidence="1">
    <location>
        <begin position="60"/>
        <end position="132"/>
    </location>
</feature>